<dbReference type="Proteomes" id="UP000001646">
    <property type="component" value="Unplaced"/>
</dbReference>
<dbReference type="Pfam" id="PF03009">
    <property type="entry name" value="GDPD"/>
    <property type="match status" value="1"/>
</dbReference>
<sequence>MSSNLLFYGLPALGIYALASHCLRKNPHLLHKKKRFPVRCRHVSHRGGSGERIENTLEAFHHALSQGTNLLELDCQLTRDGVVVVSHDNELLRQTGRDIKITETNYADLPPYKDSLEVTFSPGSFSHGDDHRIPRLEEVFQQFPGIPINVEIKEDIDELIQKVANLVRQYERSHITIWASFEGKILKKCCAANTEMPYIFSLSRGILILLLYYVGLLPFIPLKESFLEFVLPSIMNRTYFPVKRGKLGALLAKFSYKMTMRKKLLKHLEDRGIQVLLWVLNEDKDFEEAFSYGVSGVMTDYPTRLRKYLDAHPPLFNE</sequence>
<dbReference type="GO" id="GO:0005737">
    <property type="term" value="C:cytoplasm"/>
    <property type="evidence" value="ECO:0007669"/>
    <property type="project" value="UniProtKB-ARBA"/>
</dbReference>
<evidence type="ECO:0000259" key="14">
    <source>
        <dbReference type="PROSITE" id="PS51704"/>
    </source>
</evidence>
<evidence type="ECO:0000256" key="5">
    <source>
        <dbReference type="ARBA" id="ARBA00022989"/>
    </source>
</evidence>
<gene>
    <name evidence="15" type="primary">GDPD3</name>
</gene>
<evidence type="ECO:0000313" key="16">
    <source>
        <dbReference type="Proteomes" id="UP000001646"/>
    </source>
</evidence>
<dbReference type="OrthoDB" id="1058301at2759"/>
<dbReference type="Ensembl" id="ENSACAT00000053985.1">
    <property type="protein sequence ID" value="ENSACAP00000038268.1"/>
    <property type="gene ID" value="ENSACAG00000039055.1"/>
</dbReference>
<protein>
    <submittedName>
        <fullName evidence="15">Glycerophosphodiester phosphodiesterase domain containing 3</fullName>
    </submittedName>
</protein>
<reference evidence="15" key="3">
    <citation type="submission" date="2025-09" db="UniProtKB">
        <authorList>
            <consortium name="Ensembl"/>
        </authorList>
    </citation>
    <scope>IDENTIFICATION</scope>
</reference>
<comment type="catalytic activity">
    <reaction evidence="12">
        <text>N,1-di-(9Z-octadecenoyl)-sn-glycero-3-phosphoethanolamine + H2O = N-(9Z-octadecenoyl) ethanolamine + 1-(9Z-octadecenoyl)-sn-glycero-3-phosphate + H(+)</text>
        <dbReference type="Rhea" id="RHEA:56460"/>
        <dbReference type="ChEBI" id="CHEBI:15377"/>
        <dbReference type="ChEBI" id="CHEBI:15378"/>
        <dbReference type="ChEBI" id="CHEBI:71466"/>
        <dbReference type="ChEBI" id="CHEBI:74544"/>
        <dbReference type="ChEBI" id="CHEBI:85222"/>
    </reaction>
    <physiologicalReaction direction="left-to-right" evidence="12">
        <dbReference type="Rhea" id="RHEA:56461"/>
    </physiologicalReaction>
</comment>
<keyword evidence="4" id="KW-0378">Hydrolase</keyword>
<feature type="transmembrane region" description="Helical" evidence="13">
    <location>
        <begin position="198"/>
        <end position="220"/>
    </location>
</feature>
<feature type="domain" description="GP-PDE" evidence="14">
    <location>
        <begin position="40"/>
        <end position="309"/>
    </location>
</feature>
<keyword evidence="16" id="KW-1185">Reference proteome</keyword>
<evidence type="ECO:0000256" key="2">
    <source>
        <dbReference type="ARBA" id="ARBA00007277"/>
    </source>
</evidence>
<evidence type="ECO:0000256" key="4">
    <source>
        <dbReference type="ARBA" id="ARBA00022801"/>
    </source>
</evidence>
<comment type="subcellular location">
    <subcellularLocation>
        <location evidence="1">Membrane</location>
    </subcellularLocation>
</comment>
<evidence type="ECO:0000256" key="10">
    <source>
        <dbReference type="ARBA" id="ARBA00047538"/>
    </source>
</evidence>
<dbReference type="GO" id="GO:0006629">
    <property type="term" value="P:lipid metabolic process"/>
    <property type="evidence" value="ECO:0007669"/>
    <property type="project" value="UniProtKB-KW"/>
</dbReference>
<comment type="catalytic activity">
    <reaction evidence="9">
        <text>N-(5Z,8Z,11Z,14Z-eicosatetraenoyl)-1-(9Z-octadecenoyl)-sn-glycero-3-phosphoethanolamine + H2O = N-(5Z,8Z,11Z,14Z-eicosatetraenoyl)-ethanolamine + 1-(9Z-octadecenoyl)-sn-glycero-3-phosphate + H(+)</text>
        <dbReference type="Rhea" id="RHEA:45544"/>
        <dbReference type="ChEBI" id="CHEBI:2700"/>
        <dbReference type="ChEBI" id="CHEBI:15377"/>
        <dbReference type="ChEBI" id="CHEBI:15378"/>
        <dbReference type="ChEBI" id="CHEBI:74544"/>
        <dbReference type="ChEBI" id="CHEBI:85223"/>
    </reaction>
    <physiologicalReaction direction="left-to-right" evidence="9">
        <dbReference type="Rhea" id="RHEA:45545"/>
    </physiologicalReaction>
</comment>
<comment type="catalytic activity">
    <reaction evidence="8">
        <text>1-O-hexadecyl-sn-glycero-3-phosphocholine + H2O = 1-O-hexadecyl-sn-glycero-3-phosphate + choline + H(+)</text>
        <dbReference type="Rhea" id="RHEA:41143"/>
        <dbReference type="ChEBI" id="CHEBI:15354"/>
        <dbReference type="ChEBI" id="CHEBI:15377"/>
        <dbReference type="ChEBI" id="CHEBI:15378"/>
        <dbReference type="ChEBI" id="CHEBI:64496"/>
        <dbReference type="ChEBI" id="CHEBI:77580"/>
    </reaction>
    <physiologicalReaction direction="left-to-right" evidence="8">
        <dbReference type="Rhea" id="RHEA:41144"/>
    </physiologicalReaction>
</comment>
<dbReference type="InterPro" id="IPR030395">
    <property type="entry name" value="GP_PDE_dom"/>
</dbReference>
<dbReference type="KEGG" id="acs:100557904"/>
<dbReference type="GeneID" id="100557904"/>
<dbReference type="InterPro" id="IPR052271">
    <property type="entry name" value="GDPD-Related"/>
</dbReference>
<evidence type="ECO:0000313" key="15">
    <source>
        <dbReference type="Ensembl" id="ENSACAP00000038268.1"/>
    </source>
</evidence>
<organism evidence="15 16">
    <name type="scientific">Anolis carolinensis</name>
    <name type="common">Green anole</name>
    <name type="synonym">American chameleon</name>
    <dbReference type="NCBI Taxonomy" id="28377"/>
    <lineage>
        <taxon>Eukaryota</taxon>
        <taxon>Metazoa</taxon>
        <taxon>Chordata</taxon>
        <taxon>Craniata</taxon>
        <taxon>Vertebrata</taxon>
        <taxon>Euteleostomi</taxon>
        <taxon>Lepidosauria</taxon>
        <taxon>Squamata</taxon>
        <taxon>Bifurcata</taxon>
        <taxon>Unidentata</taxon>
        <taxon>Episquamata</taxon>
        <taxon>Toxicofera</taxon>
        <taxon>Iguania</taxon>
        <taxon>Dactyloidae</taxon>
        <taxon>Anolis</taxon>
    </lineage>
</organism>
<evidence type="ECO:0000256" key="9">
    <source>
        <dbReference type="ARBA" id="ARBA00047392"/>
    </source>
</evidence>
<evidence type="ECO:0000256" key="1">
    <source>
        <dbReference type="ARBA" id="ARBA00004370"/>
    </source>
</evidence>
<dbReference type="PANTHER" id="PTHR42758">
    <property type="entry name" value="PHOSPHATIDYLGLYCEROL PHOSPHOLIPASE C"/>
    <property type="match status" value="1"/>
</dbReference>
<dbReference type="GO" id="GO:0016020">
    <property type="term" value="C:membrane"/>
    <property type="evidence" value="ECO:0007669"/>
    <property type="project" value="UniProtKB-SubCell"/>
</dbReference>
<dbReference type="PROSITE" id="PS51704">
    <property type="entry name" value="GP_PDE"/>
    <property type="match status" value="1"/>
</dbReference>
<dbReference type="SUPFAM" id="SSF51695">
    <property type="entry name" value="PLC-like phosphodiesterases"/>
    <property type="match status" value="1"/>
</dbReference>
<evidence type="ECO:0000256" key="13">
    <source>
        <dbReference type="SAM" id="Phobius"/>
    </source>
</evidence>
<keyword evidence="7 13" id="KW-0472">Membrane</keyword>
<dbReference type="Gene3D" id="3.20.20.190">
    <property type="entry name" value="Phosphatidylinositol (PI) phosphodiesterase"/>
    <property type="match status" value="1"/>
</dbReference>
<evidence type="ECO:0000256" key="12">
    <source>
        <dbReference type="ARBA" id="ARBA00048947"/>
    </source>
</evidence>
<dbReference type="CTD" id="79153"/>
<dbReference type="GO" id="GO:0008081">
    <property type="term" value="F:phosphoric diester hydrolase activity"/>
    <property type="evidence" value="ECO:0007669"/>
    <property type="project" value="InterPro"/>
</dbReference>
<dbReference type="InterPro" id="IPR017946">
    <property type="entry name" value="PLC-like_Pdiesterase_TIM-brl"/>
</dbReference>
<evidence type="ECO:0000256" key="8">
    <source>
        <dbReference type="ARBA" id="ARBA00036083"/>
    </source>
</evidence>
<dbReference type="PANTHER" id="PTHR42758:SF3">
    <property type="entry name" value="LYSOPHOSPHOLIPASE D GDPD3"/>
    <property type="match status" value="1"/>
</dbReference>
<name>A0A803TSS8_ANOCA</name>
<evidence type="ECO:0000256" key="11">
    <source>
        <dbReference type="ARBA" id="ARBA00048580"/>
    </source>
</evidence>
<comment type="catalytic activity">
    <reaction evidence="10">
        <text>N-hexadecanoyl-1-(9Z-octadecenoyl)-sn-glycero-3-phosphoethanolamine + H2O = N-hexadecanoylethanolamine + 1-(9Z-octadecenoyl)-sn-glycero-3-phosphate + H(+)</text>
        <dbReference type="Rhea" id="RHEA:53168"/>
        <dbReference type="ChEBI" id="CHEBI:15377"/>
        <dbReference type="ChEBI" id="CHEBI:15378"/>
        <dbReference type="ChEBI" id="CHEBI:71464"/>
        <dbReference type="ChEBI" id="CHEBI:74544"/>
        <dbReference type="ChEBI" id="CHEBI:85217"/>
    </reaction>
    <physiologicalReaction direction="left-to-right" evidence="10">
        <dbReference type="Rhea" id="RHEA:53169"/>
    </physiologicalReaction>
</comment>
<dbReference type="CDD" id="cd08612">
    <property type="entry name" value="GDPD_GDE4"/>
    <property type="match status" value="1"/>
</dbReference>
<keyword evidence="3 13" id="KW-0812">Transmembrane</keyword>
<keyword evidence="6" id="KW-0443">Lipid metabolism</keyword>
<proteinExistence type="inferred from homology"/>
<dbReference type="AlphaFoldDB" id="A0A803TSS8"/>
<reference evidence="15" key="1">
    <citation type="submission" date="2009-12" db="EMBL/GenBank/DDBJ databases">
        <title>The Genome Sequence of Anolis carolinensis (Green Anole Lizard).</title>
        <authorList>
            <consortium name="The Genome Sequencing Platform"/>
            <person name="Di Palma F."/>
            <person name="Alfoldi J."/>
            <person name="Heiman D."/>
            <person name="Young S."/>
            <person name="Grabherr M."/>
            <person name="Johnson J."/>
            <person name="Lander E.S."/>
            <person name="Lindblad-Toh K."/>
        </authorList>
    </citation>
    <scope>NUCLEOTIDE SEQUENCE [LARGE SCALE GENOMIC DNA]</scope>
    <source>
        <strain evidence="15">JBL SC #1</strain>
    </source>
</reference>
<reference evidence="15" key="2">
    <citation type="submission" date="2025-08" db="UniProtKB">
        <authorList>
            <consortium name="Ensembl"/>
        </authorList>
    </citation>
    <scope>IDENTIFICATION</scope>
</reference>
<comment type="similarity">
    <text evidence="2">Belongs to the glycerophosphoryl diester phosphodiesterase family.</text>
</comment>
<evidence type="ECO:0000256" key="6">
    <source>
        <dbReference type="ARBA" id="ARBA00023098"/>
    </source>
</evidence>
<evidence type="ECO:0000256" key="7">
    <source>
        <dbReference type="ARBA" id="ARBA00023136"/>
    </source>
</evidence>
<evidence type="ECO:0000256" key="3">
    <source>
        <dbReference type="ARBA" id="ARBA00022692"/>
    </source>
</evidence>
<accession>A0A803TSS8</accession>
<keyword evidence="5 13" id="KW-1133">Transmembrane helix</keyword>
<comment type="catalytic activity">
    <reaction evidence="11">
        <text>1-O-(1Z-octadecenyl)-sn-glycero-3-phospho-N-hexadecanoyl-ethanolamine + H2O = 1-O-(1Z-octadecenyl)-sn-glycero-3-phosphate + N-hexadecanoylethanolamine + H(+)</text>
        <dbReference type="Rhea" id="RHEA:53184"/>
        <dbReference type="ChEBI" id="CHEBI:15377"/>
        <dbReference type="ChEBI" id="CHEBI:15378"/>
        <dbReference type="ChEBI" id="CHEBI:71464"/>
        <dbReference type="ChEBI" id="CHEBI:137009"/>
        <dbReference type="ChEBI" id="CHEBI:137017"/>
    </reaction>
    <physiologicalReaction direction="left-to-right" evidence="11">
        <dbReference type="Rhea" id="RHEA:53185"/>
    </physiologicalReaction>
</comment>
<dbReference type="PROSITE" id="PS50007">
    <property type="entry name" value="PIPLC_X_DOMAIN"/>
    <property type="match status" value="1"/>
</dbReference>
<dbReference type="GeneTree" id="ENSGT00940000160759"/>